<evidence type="ECO:0000256" key="4">
    <source>
        <dbReference type="ARBA" id="ARBA00023163"/>
    </source>
</evidence>
<dbReference type="EMBL" id="JARQWQ010000061">
    <property type="protein sequence ID" value="KAK2555600.1"/>
    <property type="molecule type" value="Genomic_DNA"/>
</dbReference>
<evidence type="ECO:0000259" key="7">
    <source>
        <dbReference type="PROSITE" id="PS50888"/>
    </source>
</evidence>
<dbReference type="Pfam" id="PF00010">
    <property type="entry name" value="HLH"/>
    <property type="match status" value="1"/>
</dbReference>
<keyword evidence="2" id="KW-0805">Transcription regulation</keyword>
<dbReference type="AlphaFoldDB" id="A0AAD9Q6G5"/>
<sequence>MATANFCKQPTDYVSKILTEKRKAKKPLMEKMRRARINDSLNELKSLILEALNKDASRYSKMEKADVLEMTVQYLRELKRTEKITLQDVTSLRECRTKFAQCAPDLTRKLTSFESNNSLTQITSRCLGYTTNTTVHPMHMSNRDTLQYMRPLPQVMIPFPSPPPSPLHVSPSLPASRGLTADNGSVSPASTGKKRKMPCTSSRKHKSTAQSSPLWRP</sequence>
<proteinExistence type="predicted"/>
<dbReference type="InterPro" id="IPR036638">
    <property type="entry name" value="HLH_DNA-bd_sf"/>
</dbReference>
<feature type="non-terminal residue" evidence="8">
    <location>
        <position position="217"/>
    </location>
</feature>
<evidence type="ECO:0000256" key="3">
    <source>
        <dbReference type="ARBA" id="ARBA00023125"/>
    </source>
</evidence>
<evidence type="ECO:0000256" key="6">
    <source>
        <dbReference type="SAM" id="MobiDB-lite"/>
    </source>
</evidence>
<evidence type="ECO:0000256" key="5">
    <source>
        <dbReference type="ARBA" id="ARBA00023242"/>
    </source>
</evidence>
<dbReference type="InterPro" id="IPR050370">
    <property type="entry name" value="HES_HEY"/>
</dbReference>
<gene>
    <name evidence="8" type="ORF">P5673_022620</name>
</gene>
<feature type="compositionally biased region" description="Polar residues" evidence="6">
    <location>
        <begin position="208"/>
        <end position="217"/>
    </location>
</feature>
<dbReference type="PANTHER" id="PTHR10985">
    <property type="entry name" value="BASIC HELIX-LOOP-HELIX TRANSCRIPTION FACTOR, HES-RELATED"/>
    <property type="match status" value="1"/>
</dbReference>
<evidence type="ECO:0000313" key="9">
    <source>
        <dbReference type="Proteomes" id="UP001249851"/>
    </source>
</evidence>
<keyword evidence="4" id="KW-0804">Transcription</keyword>
<feature type="region of interest" description="Disordered" evidence="6">
    <location>
        <begin position="157"/>
        <end position="217"/>
    </location>
</feature>
<accession>A0AAD9Q6G5</accession>
<evidence type="ECO:0000256" key="2">
    <source>
        <dbReference type="ARBA" id="ARBA00023015"/>
    </source>
</evidence>
<reference evidence="8" key="1">
    <citation type="journal article" date="2023" name="G3 (Bethesda)">
        <title>Whole genome assembly and annotation of the endangered Caribbean coral Acropora cervicornis.</title>
        <authorList>
            <person name="Selwyn J.D."/>
            <person name="Vollmer S.V."/>
        </authorList>
    </citation>
    <scope>NUCLEOTIDE SEQUENCE</scope>
    <source>
        <strain evidence="8">K2</strain>
    </source>
</reference>
<feature type="compositionally biased region" description="Low complexity" evidence="6">
    <location>
        <begin position="167"/>
        <end position="176"/>
    </location>
</feature>
<evidence type="ECO:0000256" key="1">
    <source>
        <dbReference type="ARBA" id="ARBA00004123"/>
    </source>
</evidence>
<name>A0AAD9Q6G5_ACRCE</name>
<reference evidence="8" key="2">
    <citation type="journal article" date="2023" name="Science">
        <title>Genomic signatures of disease resistance in endangered staghorn corals.</title>
        <authorList>
            <person name="Vollmer S.V."/>
            <person name="Selwyn J.D."/>
            <person name="Despard B.A."/>
            <person name="Roesel C.L."/>
        </authorList>
    </citation>
    <scope>NUCLEOTIDE SEQUENCE</scope>
    <source>
        <strain evidence="8">K2</strain>
    </source>
</reference>
<dbReference type="SMART" id="SM00353">
    <property type="entry name" value="HLH"/>
    <property type="match status" value="1"/>
</dbReference>
<dbReference type="GO" id="GO:0046983">
    <property type="term" value="F:protein dimerization activity"/>
    <property type="evidence" value="ECO:0007669"/>
    <property type="project" value="InterPro"/>
</dbReference>
<comment type="subcellular location">
    <subcellularLocation>
        <location evidence="1">Nucleus</location>
    </subcellularLocation>
</comment>
<dbReference type="PROSITE" id="PS50888">
    <property type="entry name" value="BHLH"/>
    <property type="match status" value="1"/>
</dbReference>
<dbReference type="InterPro" id="IPR011598">
    <property type="entry name" value="bHLH_dom"/>
</dbReference>
<dbReference type="GO" id="GO:0005634">
    <property type="term" value="C:nucleus"/>
    <property type="evidence" value="ECO:0007669"/>
    <property type="project" value="UniProtKB-SubCell"/>
</dbReference>
<keyword evidence="3" id="KW-0238">DNA-binding</keyword>
<keyword evidence="9" id="KW-1185">Reference proteome</keyword>
<evidence type="ECO:0000313" key="8">
    <source>
        <dbReference type="EMBL" id="KAK2555600.1"/>
    </source>
</evidence>
<dbReference type="SUPFAM" id="SSF47459">
    <property type="entry name" value="HLH, helix-loop-helix DNA-binding domain"/>
    <property type="match status" value="1"/>
</dbReference>
<dbReference type="Proteomes" id="UP001249851">
    <property type="component" value="Unassembled WGS sequence"/>
</dbReference>
<feature type="compositionally biased region" description="Basic residues" evidence="6">
    <location>
        <begin position="192"/>
        <end position="207"/>
    </location>
</feature>
<feature type="domain" description="BHLH" evidence="7">
    <location>
        <begin position="21"/>
        <end position="78"/>
    </location>
</feature>
<dbReference type="Gene3D" id="4.10.280.10">
    <property type="entry name" value="Helix-loop-helix DNA-binding domain"/>
    <property type="match status" value="1"/>
</dbReference>
<comment type="caution">
    <text evidence="8">The sequence shown here is derived from an EMBL/GenBank/DDBJ whole genome shotgun (WGS) entry which is preliminary data.</text>
</comment>
<dbReference type="FunFam" id="4.10.280.10:FF:000009">
    <property type="entry name" value="Transcription factor HES-1"/>
    <property type="match status" value="1"/>
</dbReference>
<protein>
    <submittedName>
        <fullName evidence="8">Transcription factor HES-4-B</fullName>
    </submittedName>
</protein>
<dbReference type="GO" id="GO:0003677">
    <property type="term" value="F:DNA binding"/>
    <property type="evidence" value="ECO:0007669"/>
    <property type="project" value="UniProtKB-KW"/>
</dbReference>
<organism evidence="8 9">
    <name type="scientific">Acropora cervicornis</name>
    <name type="common">Staghorn coral</name>
    <dbReference type="NCBI Taxonomy" id="6130"/>
    <lineage>
        <taxon>Eukaryota</taxon>
        <taxon>Metazoa</taxon>
        <taxon>Cnidaria</taxon>
        <taxon>Anthozoa</taxon>
        <taxon>Hexacorallia</taxon>
        <taxon>Scleractinia</taxon>
        <taxon>Astrocoeniina</taxon>
        <taxon>Acroporidae</taxon>
        <taxon>Acropora</taxon>
    </lineage>
</organism>
<keyword evidence="5" id="KW-0539">Nucleus</keyword>
<dbReference type="CDD" id="cd11410">
    <property type="entry name" value="bHLH_O_HES"/>
    <property type="match status" value="1"/>
</dbReference>